<sequence length="297" mass="32781">MQSAVAVSNLTKTYGKVAAVSEVSFTMEPNKIYGLLGRNGAGKTTIMHMITAQLFPTSGELRVFGEAPYENANVLSQICFIKEGQKYPDLFRISDVLDVAGGCFKNWDNEYAYSLVEEFRLPLKRRMKKLSRGMLSSVGIIIGLASRAPLTLFDEPYLGLDAVARSLFYNRLIEDYAEHPRTIVLSTHLIDEVSQLLEHVMVIDKGRLILNEESEMLRGRALTVIGSAAAVESFAAGKEMIEREAFGSLMKSTVMGGIDEDEIRRARALGLETTAVSLQQLIVHLTNGNSERGAVRL</sequence>
<protein>
    <submittedName>
        <fullName evidence="5">ABC transporter ATP-binding protein</fullName>
    </submittedName>
</protein>
<proteinExistence type="predicted"/>
<feature type="domain" description="ABC transporter" evidence="4">
    <location>
        <begin position="5"/>
        <end position="230"/>
    </location>
</feature>
<name>A0ABV6J7N9_9BACL</name>
<dbReference type="EMBL" id="JBHLVF010000013">
    <property type="protein sequence ID" value="MFC0391899.1"/>
    <property type="molecule type" value="Genomic_DNA"/>
</dbReference>
<dbReference type="InterPro" id="IPR003439">
    <property type="entry name" value="ABC_transporter-like_ATP-bd"/>
</dbReference>
<dbReference type="PROSITE" id="PS50893">
    <property type="entry name" value="ABC_TRANSPORTER_2"/>
    <property type="match status" value="1"/>
</dbReference>
<keyword evidence="6" id="KW-1185">Reference proteome</keyword>
<gene>
    <name evidence="5" type="ORF">ACFFJ8_11060</name>
</gene>
<dbReference type="SMART" id="SM00382">
    <property type="entry name" value="AAA"/>
    <property type="match status" value="1"/>
</dbReference>
<evidence type="ECO:0000256" key="2">
    <source>
        <dbReference type="ARBA" id="ARBA00022741"/>
    </source>
</evidence>
<dbReference type="RefSeq" id="WP_204820260.1">
    <property type="nucleotide sequence ID" value="NZ_JANHOF010000007.1"/>
</dbReference>
<dbReference type="InterPro" id="IPR051782">
    <property type="entry name" value="ABC_Transporter_VariousFunc"/>
</dbReference>
<dbReference type="PANTHER" id="PTHR42939">
    <property type="entry name" value="ABC TRANSPORTER ATP-BINDING PROTEIN ALBC-RELATED"/>
    <property type="match status" value="1"/>
</dbReference>
<comment type="caution">
    <text evidence="5">The sequence shown here is derived from an EMBL/GenBank/DDBJ whole genome shotgun (WGS) entry which is preliminary data.</text>
</comment>
<dbReference type="Proteomes" id="UP001589818">
    <property type="component" value="Unassembled WGS sequence"/>
</dbReference>
<keyword evidence="1" id="KW-0813">Transport</keyword>
<keyword evidence="2" id="KW-0547">Nucleotide-binding</keyword>
<dbReference type="GO" id="GO:0005524">
    <property type="term" value="F:ATP binding"/>
    <property type="evidence" value="ECO:0007669"/>
    <property type="project" value="UniProtKB-KW"/>
</dbReference>
<evidence type="ECO:0000256" key="3">
    <source>
        <dbReference type="ARBA" id="ARBA00022840"/>
    </source>
</evidence>
<keyword evidence="3 5" id="KW-0067">ATP-binding</keyword>
<evidence type="ECO:0000313" key="6">
    <source>
        <dbReference type="Proteomes" id="UP001589818"/>
    </source>
</evidence>
<reference evidence="5 6" key="1">
    <citation type="submission" date="2024-09" db="EMBL/GenBank/DDBJ databases">
        <authorList>
            <person name="Sun Q."/>
            <person name="Mori K."/>
        </authorList>
    </citation>
    <scope>NUCLEOTIDE SEQUENCE [LARGE SCALE GENOMIC DNA]</scope>
    <source>
        <strain evidence="5 6">CCM 4839</strain>
    </source>
</reference>
<dbReference type="InterPro" id="IPR003593">
    <property type="entry name" value="AAA+_ATPase"/>
</dbReference>
<evidence type="ECO:0000259" key="4">
    <source>
        <dbReference type="PROSITE" id="PS50893"/>
    </source>
</evidence>
<dbReference type="SUPFAM" id="SSF52540">
    <property type="entry name" value="P-loop containing nucleoside triphosphate hydrolases"/>
    <property type="match status" value="1"/>
</dbReference>
<accession>A0ABV6J7N9</accession>
<dbReference type="Pfam" id="PF00005">
    <property type="entry name" value="ABC_tran"/>
    <property type="match status" value="1"/>
</dbReference>
<dbReference type="InterPro" id="IPR027417">
    <property type="entry name" value="P-loop_NTPase"/>
</dbReference>
<dbReference type="Gene3D" id="3.40.50.300">
    <property type="entry name" value="P-loop containing nucleotide triphosphate hydrolases"/>
    <property type="match status" value="1"/>
</dbReference>
<evidence type="ECO:0000313" key="5">
    <source>
        <dbReference type="EMBL" id="MFC0391899.1"/>
    </source>
</evidence>
<organism evidence="5 6">
    <name type="scientific">Paenibacillus mendelii</name>
    <dbReference type="NCBI Taxonomy" id="206163"/>
    <lineage>
        <taxon>Bacteria</taxon>
        <taxon>Bacillati</taxon>
        <taxon>Bacillota</taxon>
        <taxon>Bacilli</taxon>
        <taxon>Bacillales</taxon>
        <taxon>Paenibacillaceae</taxon>
        <taxon>Paenibacillus</taxon>
    </lineage>
</organism>
<dbReference type="CDD" id="cd03230">
    <property type="entry name" value="ABC_DR_subfamily_A"/>
    <property type="match status" value="1"/>
</dbReference>
<dbReference type="PANTHER" id="PTHR42939:SF1">
    <property type="entry name" value="ABC TRANSPORTER ATP-BINDING PROTEIN ALBC-RELATED"/>
    <property type="match status" value="1"/>
</dbReference>
<evidence type="ECO:0000256" key="1">
    <source>
        <dbReference type="ARBA" id="ARBA00022448"/>
    </source>
</evidence>